<sequence>MHQASVSWRCAQESARAHVLAIATEYRQEAVILQRSARLLGYRFQLCGFRERWVGWGTKLIQYRKALQKDLASGRMAATDPVLLIDGWDCMLIGPATEFVEKMSLPPFSDGHQPWYAGERICGPDFFKANRIDAVYPDPGTPWRYPNAGCMAGRAEPVLELINALLQSSGDGDSFPEDGDDQGRLHEHLLERGESGQSLPYFVDSECRIFQCLYEAEPQWRLEPAQEGQLFPRLCNTQTHQQPIVLHGNGHTGRWFMSCLWREMELLPKVGLTIQELSHLPHDGPVPPGTVPDEVRVYPDAFEFRMTNTELKLKRERMMDAFRAGKAALEDLRLPYFLAYGSALSALREGQFQPYEDDIHVGIYSWDLAALQRQCTECTAKERDSLLKSTFDRFGFEPVQEIVDNPLQASSGNNVQQNQAVLVCPRYYIAEGWSDDMAFPILYKFTHRDSFVRFDLMVFTMQFGQLWDFADGGAETSSGWRYSLFAPQPVEFEKIMTFTMPAKPLEDHYGEDWHVPRVYNYVQSLACCKNRCQVLRVHPFDARMRRVELPPAQPWEEFKSSVRQFRILYAKAMADSEHEFPEQKLDLYKLESKPVVLFQAASLCKEEGNARLKEGKHSGALDKYDEGIYIIDKCREVLLTWRLIFRQIHNEKADKDRKDRGLKVADLVEPDMPREFRSDEDEERSSRLALLLNAAQAALQCQKWSVVEARASAAMELEPHNKKALYRRGLARASSGDTEGAKADFWALLKVSSFDSKEAINQLSKLLPKDAIKAGFQKLRKEAEKEQKVGALLKELDEDERIAIQDERYERYLGDCEQRAADGQREITFDEWAKQYEWRYDAEERFKARQAHPECFNHTGPAPLPVEDWEVDYLTHKEIEKIVYRRQTETLAARRRQREKEANLPEKKPLLEDASGTKLYLDKEDEQILRDAVVKNTRELHATSMIALPVAQSFHYQDFATERNWMATFQLYRIIEQQMAYARVGIEWDPWKIAAEQKAEHWREYICSGLVTPQAAAEVFLVLGIRCSHTAAMCFSLSRVYGCNSFSVATSSDTLDRQREPEGSQMLRNHEQLMLVLAELLSWPLSAIPVVRQGMFAWWSCQNMSMAVAPFTLPESSSGPSPATQINQWAHMEEVLQDPEFAVPLGEDNHLAAIAPTPTPEGLLLGIRQEVRQNRIDTNRLEERKMDQLLQLACIMECRLEWMERTILSRRF</sequence>
<dbReference type="EMBL" id="CAJNIZ010003769">
    <property type="protein sequence ID" value="CAE7225705.1"/>
    <property type="molecule type" value="Genomic_DNA"/>
</dbReference>
<evidence type="ECO:0000313" key="4">
    <source>
        <dbReference type="Proteomes" id="UP000649617"/>
    </source>
</evidence>
<dbReference type="OrthoDB" id="444255at2759"/>
<dbReference type="Gene3D" id="1.25.40.10">
    <property type="entry name" value="Tetratricopeptide repeat domain"/>
    <property type="match status" value="1"/>
</dbReference>
<reference evidence="3" key="1">
    <citation type="submission" date="2021-02" db="EMBL/GenBank/DDBJ databases">
        <authorList>
            <person name="Dougan E. K."/>
            <person name="Rhodes N."/>
            <person name="Thang M."/>
            <person name="Chan C."/>
        </authorList>
    </citation>
    <scope>NUCLEOTIDE SEQUENCE</scope>
</reference>
<organism evidence="3 4">
    <name type="scientific">Symbiodinium pilosum</name>
    <name type="common">Dinoflagellate</name>
    <dbReference type="NCBI Taxonomy" id="2952"/>
    <lineage>
        <taxon>Eukaryota</taxon>
        <taxon>Sar</taxon>
        <taxon>Alveolata</taxon>
        <taxon>Dinophyceae</taxon>
        <taxon>Suessiales</taxon>
        <taxon>Symbiodiniaceae</taxon>
        <taxon>Symbiodinium</taxon>
    </lineage>
</organism>
<dbReference type="GO" id="GO:0101031">
    <property type="term" value="C:protein folding chaperone complex"/>
    <property type="evidence" value="ECO:0007669"/>
    <property type="project" value="TreeGrafter"/>
</dbReference>
<dbReference type="PANTHER" id="PTHR46423">
    <property type="entry name" value="RNA POLYMERASE II-ASSOCIATED PROTEIN 3"/>
    <property type="match status" value="1"/>
</dbReference>
<dbReference type="CDD" id="cd22997">
    <property type="entry name" value="GT_LH"/>
    <property type="match status" value="1"/>
</dbReference>
<dbReference type="Proteomes" id="UP000649617">
    <property type="component" value="Unassembled WGS sequence"/>
</dbReference>
<evidence type="ECO:0000313" key="3">
    <source>
        <dbReference type="EMBL" id="CAE7225705.1"/>
    </source>
</evidence>
<dbReference type="InterPro" id="IPR057589">
    <property type="entry name" value="GT_PLOD"/>
</dbReference>
<proteinExistence type="predicted"/>
<dbReference type="InterPro" id="IPR051966">
    <property type="entry name" value="RPAP3"/>
</dbReference>
<keyword evidence="1" id="KW-0802">TPR repeat</keyword>
<dbReference type="InterPro" id="IPR011990">
    <property type="entry name" value="TPR-like_helical_dom_sf"/>
</dbReference>
<dbReference type="PANTHER" id="PTHR46423:SF1">
    <property type="entry name" value="RNA POLYMERASE II-ASSOCIATED PROTEIN 3"/>
    <property type="match status" value="1"/>
</dbReference>
<dbReference type="AlphaFoldDB" id="A0A812KK86"/>
<comment type="caution">
    <text evidence="3">The sequence shown here is derived from an EMBL/GenBank/DDBJ whole genome shotgun (WGS) entry which is preliminary data.</text>
</comment>
<accession>A0A812KK86</accession>
<evidence type="ECO:0000259" key="2">
    <source>
        <dbReference type="Pfam" id="PF25342"/>
    </source>
</evidence>
<protein>
    <submittedName>
        <fullName evidence="3">PLOD1 protein</fullName>
    </submittedName>
</protein>
<keyword evidence="4" id="KW-1185">Reference proteome</keyword>
<evidence type="ECO:0000256" key="1">
    <source>
        <dbReference type="ARBA" id="ARBA00022803"/>
    </source>
</evidence>
<feature type="domain" description="PLOD1-3-like GT" evidence="2">
    <location>
        <begin position="16"/>
        <end position="252"/>
    </location>
</feature>
<dbReference type="SUPFAM" id="SSF48452">
    <property type="entry name" value="TPR-like"/>
    <property type="match status" value="1"/>
</dbReference>
<gene>
    <name evidence="3" type="primary">PLOD1</name>
    <name evidence="3" type="ORF">SPIL2461_LOCUS3179</name>
</gene>
<dbReference type="Pfam" id="PF25342">
    <property type="entry name" value="GT_PLOD"/>
    <property type="match status" value="1"/>
</dbReference>
<name>A0A812KK86_SYMPI</name>